<dbReference type="AlphaFoldDB" id="A0A6L3ZF70"/>
<accession>A0A6L3ZF70</accession>
<feature type="transmembrane region" description="Helical" evidence="8">
    <location>
        <begin position="173"/>
        <end position="194"/>
    </location>
</feature>
<dbReference type="SUPFAM" id="SSF161111">
    <property type="entry name" value="Cation efflux protein transmembrane domain-like"/>
    <property type="match status" value="1"/>
</dbReference>
<evidence type="ECO:0000313" key="11">
    <source>
        <dbReference type="EMBL" id="KAB2816495.1"/>
    </source>
</evidence>
<keyword evidence="12" id="KW-1185">Reference proteome</keyword>
<gene>
    <name evidence="11" type="ORF">F8C82_12500</name>
</gene>
<feature type="domain" description="Cation efflux protein cytoplasmic" evidence="10">
    <location>
        <begin position="233"/>
        <end position="308"/>
    </location>
</feature>
<dbReference type="InterPro" id="IPR036837">
    <property type="entry name" value="Cation_efflux_CTD_sf"/>
</dbReference>
<evidence type="ECO:0000256" key="4">
    <source>
        <dbReference type="ARBA" id="ARBA00022692"/>
    </source>
</evidence>
<dbReference type="GO" id="GO:0006882">
    <property type="term" value="P:intracellular zinc ion homeostasis"/>
    <property type="evidence" value="ECO:0007669"/>
    <property type="project" value="TreeGrafter"/>
</dbReference>
<organism evidence="11 12">
    <name type="scientific">Phaeocystidibacter marisrubri</name>
    <dbReference type="NCBI Taxonomy" id="1577780"/>
    <lineage>
        <taxon>Bacteria</taxon>
        <taxon>Pseudomonadati</taxon>
        <taxon>Bacteroidota</taxon>
        <taxon>Flavobacteriia</taxon>
        <taxon>Flavobacteriales</taxon>
        <taxon>Phaeocystidibacteraceae</taxon>
        <taxon>Phaeocystidibacter</taxon>
    </lineage>
</organism>
<comment type="caution">
    <text evidence="11">The sequence shown here is derived from an EMBL/GenBank/DDBJ whole genome shotgun (WGS) entry which is preliminary data.</text>
</comment>
<evidence type="ECO:0000313" key="12">
    <source>
        <dbReference type="Proteomes" id="UP000484164"/>
    </source>
</evidence>
<dbReference type="InterPro" id="IPR027469">
    <property type="entry name" value="Cation_efflux_TMD_sf"/>
</dbReference>
<evidence type="ECO:0000259" key="10">
    <source>
        <dbReference type="Pfam" id="PF16916"/>
    </source>
</evidence>
<evidence type="ECO:0000256" key="8">
    <source>
        <dbReference type="SAM" id="Phobius"/>
    </source>
</evidence>
<dbReference type="InterPro" id="IPR027470">
    <property type="entry name" value="Cation_efflux_CTD"/>
</dbReference>
<dbReference type="SUPFAM" id="SSF160240">
    <property type="entry name" value="Cation efflux protein cytoplasmic domain-like"/>
    <property type="match status" value="1"/>
</dbReference>
<evidence type="ECO:0000256" key="6">
    <source>
        <dbReference type="ARBA" id="ARBA00022989"/>
    </source>
</evidence>
<sequence>MGRSDFSGGISVRNFTRSKIHYGGLVPYFWFMSTRSTKLLRFAFWLNISFATMELVGGLLIGSLAILSDAFHDFGDSISLGLAWFFQRLSQKKSDDKFSFGYARFSTLGALINSVVLIGGSAFLIYNAITHFEGHQMPMTGWMMGIAILGVVVNGVAFKTLHAGTSLNEKTAALHLLEDVMGWVAVLFGAIVMYFTEWAWIDPALSLGIALWIGVNATRQFIKTSKVFLQQVPSDIDMDEVVVKLQSDQRVAEVHNVRIWSLDGADHVVSMHVVLNYDAHLSEVDIIRQDLKDVLKDLGLNEVTLQFESPLFKDRSLGH</sequence>
<dbReference type="Gene3D" id="1.20.1510.10">
    <property type="entry name" value="Cation efflux protein transmembrane domain"/>
    <property type="match status" value="1"/>
</dbReference>
<keyword evidence="6 8" id="KW-1133">Transmembrane helix</keyword>
<dbReference type="GO" id="GO:0010312">
    <property type="term" value="P:detoxification of zinc ion"/>
    <property type="evidence" value="ECO:0007669"/>
    <property type="project" value="TreeGrafter"/>
</dbReference>
<dbReference type="NCBIfam" id="TIGR01297">
    <property type="entry name" value="CDF"/>
    <property type="match status" value="1"/>
</dbReference>
<feature type="transmembrane region" description="Helical" evidence="8">
    <location>
        <begin position="42"/>
        <end position="64"/>
    </location>
</feature>
<dbReference type="OrthoDB" id="9809646at2"/>
<protein>
    <submittedName>
        <fullName evidence="11">Cation transporter</fullName>
    </submittedName>
</protein>
<comment type="similarity">
    <text evidence="2">Belongs to the cation diffusion facilitator (CDF) transporter (TC 2.A.4) family. SLC30A subfamily.</text>
</comment>
<feature type="domain" description="Cation efflux protein transmembrane" evidence="9">
    <location>
        <begin position="42"/>
        <end position="227"/>
    </location>
</feature>
<keyword evidence="5" id="KW-0862">Zinc</keyword>
<dbReference type="PANTHER" id="PTHR45820:SF4">
    <property type="entry name" value="ZINC TRANSPORTER 63C, ISOFORM F"/>
    <property type="match status" value="1"/>
</dbReference>
<evidence type="ECO:0000256" key="3">
    <source>
        <dbReference type="ARBA" id="ARBA00022448"/>
    </source>
</evidence>
<evidence type="ECO:0000259" key="9">
    <source>
        <dbReference type="Pfam" id="PF01545"/>
    </source>
</evidence>
<feature type="transmembrane region" description="Helical" evidence="8">
    <location>
        <begin position="141"/>
        <end position="161"/>
    </location>
</feature>
<name>A0A6L3ZF70_9FLAO</name>
<dbReference type="Pfam" id="PF01545">
    <property type="entry name" value="Cation_efflux"/>
    <property type="match status" value="1"/>
</dbReference>
<dbReference type="PANTHER" id="PTHR45820">
    <property type="entry name" value="FI23527P1"/>
    <property type="match status" value="1"/>
</dbReference>
<keyword evidence="7 8" id="KW-0472">Membrane</keyword>
<dbReference type="EMBL" id="WBVQ01000002">
    <property type="protein sequence ID" value="KAB2816495.1"/>
    <property type="molecule type" value="Genomic_DNA"/>
</dbReference>
<proteinExistence type="inferred from homology"/>
<feature type="transmembrane region" description="Helical" evidence="8">
    <location>
        <begin position="108"/>
        <end position="129"/>
    </location>
</feature>
<evidence type="ECO:0000256" key="1">
    <source>
        <dbReference type="ARBA" id="ARBA00004141"/>
    </source>
</evidence>
<keyword evidence="3" id="KW-0813">Transport</keyword>
<comment type="subcellular location">
    <subcellularLocation>
        <location evidence="1">Membrane</location>
        <topology evidence="1">Multi-pass membrane protein</topology>
    </subcellularLocation>
</comment>
<dbReference type="GO" id="GO:0005385">
    <property type="term" value="F:zinc ion transmembrane transporter activity"/>
    <property type="evidence" value="ECO:0007669"/>
    <property type="project" value="TreeGrafter"/>
</dbReference>
<dbReference type="InterPro" id="IPR002524">
    <property type="entry name" value="Cation_efflux"/>
</dbReference>
<dbReference type="InterPro" id="IPR058533">
    <property type="entry name" value="Cation_efflux_TM"/>
</dbReference>
<reference evidence="11 12" key="1">
    <citation type="submission" date="2019-10" db="EMBL/GenBank/DDBJ databases">
        <title>Genome sequence of Phaeocystidibacter marisrubri JCM30614 (type strain).</title>
        <authorList>
            <person name="Bowman J.P."/>
        </authorList>
    </citation>
    <scope>NUCLEOTIDE SEQUENCE [LARGE SCALE GENOMIC DNA]</scope>
    <source>
        <strain evidence="11 12">JCM 30614</strain>
    </source>
</reference>
<evidence type="ECO:0000256" key="5">
    <source>
        <dbReference type="ARBA" id="ARBA00022833"/>
    </source>
</evidence>
<evidence type="ECO:0000256" key="7">
    <source>
        <dbReference type="ARBA" id="ARBA00023136"/>
    </source>
</evidence>
<dbReference type="GO" id="GO:0016020">
    <property type="term" value="C:membrane"/>
    <property type="evidence" value="ECO:0007669"/>
    <property type="project" value="UniProtKB-SubCell"/>
</dbReference>
<dbReference type="Proteomes" id="UP000484164">
    <property type="component" value="Unassembled WGS sequence"/>
</dbReference>
<dbReference type="Pfam" id="PF16916">
    <property type="entry name" value="ZT_dimer"/>
    <property type="match status" value="1"/>
</dbReference>
<evidence type="ECO:0000256" key="2">
    <source>
        <dbReference type="ARBA" id="ARBA00008873"/>
    </source>
</evidence>
<keyword evidence="4 8" id="KW-0812">Transmembrane</keyword>